<dbReference type="EMBL" id="CP002198">
    <property type="protein sequence ID" value="ADN16758.1"/>
    <property type="molecule type" value="Genomic_DNA"/>
</dbReference>
<organism evidence="1 2">
    <name type="scientific">Gloeothece verrucosa (strain PCC 7822)</name>
    <name type="common">Cyanothece sp. (strain PCC 7822)</name>
    <dbReference type="NCBI Taxonomy" id="497965"/>
    <lineage>
        <taxon>Bacteria</taxon>
        <taxon>Bacillati</taxon>
        <taxon>Cyanobacteriota</taxon>
        <taxon>Cyanophyceae</taxon>
        <taxon>Oscillatoriophycideae</taxon>
        <taxon>Chroococcales</taxon>
        <taxon>Aphanothecaceae</taxon>
        <taxon>Gloeothece</taxon>
        <taxon>Gloeothece verrucosa</taxon>
    </lineage>
</organism>
<evidence type="ECO:0008006" key="3">
    <source>
        <dbReference type="Google" id="ProtNLM"/>
    </source>
</evidence>
<dbReference type="KEGG" id="cyj:Cyan7822_4867"/>
<evidence type="ECO:0000313" key="2">
    <source>
        <dbReference type="Proteomes" id="UP000008206"/>
    </source>
</evidence>
<sequence length="110" mass="12832">MLQYNTIVVIFASKLMPTCPLCEREMKRLTVHHLVPRQAVKRKKAEAGPTIDICSACHHQIHTLFSNIELAQHLNTLEKLKNAPQMEKFLLWLKKQTPEKRVRVNRPKEP</sequence>
<gene>
    <name evidence="1" type="ordered locus">Cyan7822_4867</name>
</gene>
<dbReference type="AlphaFoldDB" id="E0UGD9"/>
<keyword evidence="2" id="KW-1185">Reference proteome</keyword>
<evidence type="ECO:0000313" key="1">
    <source>
        <dbReference type="EMBL" id="ADN16758.1"/>
    </source>
</evidence>
<name>E0UGD9_GLOV7</name>
<dbReference type="eggNOG" id="COG1403">
    <property type="taxonomic scope" value="Bacteria"/>
</dbReference>
<dbReference type="HOGENOM" id="CLU_149308_1_0_3"/>
<proteinExistence type="predicted"/>
<protein>
    <recommendedName>
        <fullName evidence="3">HNH domain-containing protein</fullName>
    </recommendedName>
</protein>
<dbReference type="PANTHER" id="PTHR37827:SF1">
    <property type="entry name" value="HNH DOMAIN-CONTAINING PROTEIN"/>
    <property type="match status" value="1"/>
</dbReference>
<dbReference type="PANTHER" id="PTHR37827">
    <property type="entry name" value="TUDOR DOMAIN-CONTAINING PROTEIN"/>
    <property type="match status" value="1"/>
</dbReference>
<reference evidence="2" key="1">
    <citation type="journal article" date="2011" name="MBio">
        <title>Novel metabolic attributes of the genus Cyanothece, comprising a group of unicellular nitrogen-fixing Cyanobacteria.</title>
        <authorList>
            <person name="Bandyopadhyay A."/>
            <person name="Elvitigala T."/>
            <person name="Welsh E."/>
            <person name="Stockel J."/>
            <person name="Liberton M."/>
            <person name="Min H."/>
            <person name="Sherman L.A."/>
            <person name="Pakrasi H.B."/>
        </authorList>
    </citation>
    <scope>NUCLEOTIDE SEQUENCE [LARGE SCALE GENOMIC DNA]</scope>
    <source>
        <strain evidence="2">PCC 7822</strain>
    </source>
</reference>
<dbReference type="Proteomes" id="UP000008206">
    <property type="component" value="Chromosome"/>
</dbReference>
<dbReference type="STRING" id="497965.Cyan7822_4867"/>
<accession>E0UGD9</accession>